<proteinExistence type="predicted"/>
<gene>
    <name evidence="2" type="ORF">FRUB_06907</name>
</gene>
<feature type="transmembrane region" description="Helical" evidence="1">
    <location>
        <begin position="91"/>
        <end position="112"/>
    </location>
</feature>
<dbReference type="RefSeq" id="WP_088257634.1">
    <property type="nucleotide sequence ID" value="NZ_NIDE01000014.1"/>
</dbReference>
<comment type="caution">
    <text evidence="2">The sequence shown here is derived from an EMBL/GenBank/DDBJ whole genome shotgun (WGS) entry which is preliminary data.</text>
</comment>
<name>A0A225DNQ1_9BACT</name>
<feature type="transmembrane region" description="Helical" evidence="1">
    <location>
        <begin position="196"/>
        <end position="221"/>
    </location>
</feature>
<keyword evidence="3" id="KW-1185">Reference proteome</keyword>
<dbReference type="EMBL" id="NIDE01000014">
    <property type="protein sequence ID" value="OWK37787.1"/>
    <property type="molecule type" value="Genomic_DNA"/>
</dbReference>
<evidence type="ECO:0000256" key="1">
    <source>
        <dbReference type="SAM" id="Phobius"/>
    </source>
</evidence>
<protein>
    <submittedName>
        <fullName evidence="2">Uncharacterized protein</fullName>
    </submittedName>
</protein>
<feature type="transmembrane region" description="Helical" evidence="1">
    <location>
        <begin position="156"/>
        <end position="176"/>
    </location>
</feature>
<dbReference type="Proteomes" id="UP000214646">
    <property type="component" value="Unassembled WGS sequence"/>
</dbReference>
<keyword evidence="1" id="KW-0812">Transmembrane</keyword>
<keyword evidence="1" id="KW-1133">Transmembrane helix</keyword>
<dbReference type="OrthoDB" id="244781at2"/>
<feature type="transmembrane region" description="Helical" evidence="1">
    <location>
        <begin position="55"/>
        <end position="79"/>
    </location>
</feature>
<dbReference type="AlphaFoldDB" id="A0A225DNQ1"/>
<feature type="transmembrane region" description="Helical" evidence="1">
    <location>
        <begin position="242"/>
        <end position="260"/>
    </location>
</feature>
<feature type="transmembrane region" description="Helical" evidence="1">
    <location>
        <begin position="124"/>
        <end position="144"/>
    </location>
</feature>
<sequence>MRVRTLFLFLTGDRQAILDLAADRRAVWVGLLFVLSAGFAREYDGQDLLREPWHLLVPVGASLAAASVLFLVACGRLLFRPKKRPPLLTAYRSFLTLFWMTAPLAWLYAIPYERFLSPGSATSANLWTLALVAAWRVALMVRVVSVLTGRKTVSALVLVMTVADAAALTAVFLMPWPVLSGMGGVRQTESESAVSGATMTVACYGLFSAPFWFFCGLNAVLSEKPVWQVPYAPAEATVPTRAVWALAVLSLVIWLPILPWTQAEQQLRSQVERDMNSGRIAEGLDVLSAHAQSDFPPQWEPPPRIGYRASSPPILDVMDVLVVRECAPWVRQCYVNKFGRFVGGVTGFYFGPTRGDELARVVRLLELLPEGPAIVAEHAGRLESLLGRSNVSETTRVRLDALLKLAEVKAAKPGP</sequence>
<feature type="transmembrane region" description="Helical" evidence="1">
    <location>
        <begin position="26"/>
        <end position="43"/>
    </location>
</feature>
<organism evidence="2 3">
    <name type="scientific">Fimbriiglobus ruber</name>
    <dbReference type="NCBI Taxonomy" id="1908690"/>
    <lineage>
        <taxon>Bacteria</taxon>
        <taxon>Pseudomonadati</taxon>
        <taxon>Planctomycetota</taxon>
        <taxon>Planctomycetia</taxon>
        <taxon>Gemmatales</taxon>
        <taxon>Gemmataceae</taxon>
        <taxon>Fimbriiglobus</taxon>
    </lineage>
</organism>
<evidence type="ECO:0000313" key="2">
    <source>
        <dbReference type="EMBL" id="OWK37787.1"/>
    </source>
</evidence>
<reference evidence="3" key="1">
    <citation type="submission" date="2017-06" db="EMBL/GenBank/DDBJ databases">
        <title>Genome analysis of Fimbriiglobus ruber SP5, the first member of the order Planctomycetales with confirmed chitinolytic capability.</title>
        <authorList>
            <person name="Ravin N.V."/>
            <person name="Rakitin A.L."/>
            <person name="Ivanova A.A."/>
            <person name="Beletsky A.V."/>
            <person name="Kulichevskaya I.S."/>
            <person name="Mardanov A.V."/>
            <person name="Dedysh S.N."/>
        </authorList>
    </citation>
    <scope>NUCLEOTIDE SEQUENCE [LARGE SCALE GENOMIC DNA]</scope>
    <source>
        <strain evidence="3">SP5</strain>
    </source>
</reference>
<evidence type="ECO:0000313" key="3">
    <source>
        <dbReference type="Proteomes" id="UP000214646"/>
    </source>
</evidence>
<keyword evidence="1" id="KW-0472">Membrane</keyword>
<accession>A0A225DNQ1</accession>